<evidence type="ECO:0000313" key="1">
    <source>
        <dbReference type="EnsemblMetazoa" id="CJA13148.1"/>
    </source>
</evidence>
<name>A0A8R1DV73_CAEJA</name>
<evidence type="ECO:0000313" key="2">
    <source>
        <dbReference type="Proteomes" id="UP000005237"/>
    </source>
</evidence>
<keyword evidence="2" id="KW-1185">Reference proteome</keyword>
<reference evidence="2" key="1">
    <citation type="submission" date="2010-08" db="EMBL/GenBank/DDBJ databases">
        <authorList>
            <consortium name="Caenorhabditis japonica Sequencing Consortium"/>
            <person name="Wilson R.K."/>
        </authorList>
    </citation>
    <scope>NUCLEOTIDE SEQUENCE [LARGE SCALE GENOMIC DNA]</scope>
    <source>
        <strain evidence="2">DF5081</strain>
    </source>
</reference>
<reference evidence="1" key="2">
    <citation type="submission" date="2022-06" db="UniProtKB">
        <authorList>
            <consortium name="EnsemblMetazoa"/>
        </authorList>
    </citation>
    <scope>IDENTIFICATION</scope>
    <source>
        <strain evidence="1">DF5081</strain>
    </source>
</reference>
<accession>A0A8R1DV73</accession>
<dbReference type="Proteomes" id="UP000005237">
    <property type="component" value="Unassembled WGS sequence"/>
</dbReference>
<proteinExistence type="predicted"/>
<dbReference type="EnsemblMetazoa" id="CJA13148.1">
    <property type="protein sequence ID" value="CJA13148.1"/>
    <property type="gene ID" value="WBGene00132352"/>
</dbReference>
<sequence length="240" mass="27624">MASQFKREYKNLNANEIFNLSLENDSQKFEIAAIFKRGEKVNVNISLGAKVSELEMSFANPVHNFTWHFIKQCGVEKSGERKLLLDGKVYPVLDILVTEKLLKLSMEGSTFKREDGAIGTVFFSPNIPKSDYGHTLTLHVEYPNSPGLEAKLQALLPIQQQNVERLELLSKDSSEADIAIKKRPLRDSNFWIKSKISKARINKNQCEIERLTREIEHTMFLLNMTQDEEKRRGFGYFFYG</sequence>
<dbReference type="AlphaFoldDB" id="A0A8R1DV73"/>
<organism evidence="1 2">
    <name type="scientific">Caenorhabditis japonica</name>
    <dbReference type="NCBI Taxonomy" id="281687"/>
    <lineage>
        <taxon>Eukaryota</taxon>
        <taxon>Metazoa</taxon>
        <taxon>Ecdysozoa</taxon>
        <taxon>Nematoda</taxon>
        <taxon>Chromadorea</taxon>
        <taxon>Rhabditida</taxon>
        <taxon>Rhabditina</taxon>
        <taxon>Rhabditomorpha</taxon>
        <taxon>Rhabditoidea</taxon>
        <taxon>Rhabditidae</taxon>
        <taxon>Peloderinae</taxon>
        <taxon>Caenorhabditis</taxon>
    </lineage>
</organism>
<protein>
    <submittedName>
        <fullName evidence="1">Uncharacterized protein</fullName>
    </submittedName>
</protein>